<dbReference type="InterPro" id="IPR036509">
    <property type="entry name" value="Met_Sox_Rdtase_MsrA_sf"/>
</dbReference>
<reference evidence="7 8" key="1">
    <citation type="submission" date="2018-09" db="EMBL/GenBank/DDBJ databases">
        <authorList>
            <person name="Le Fleche-Mateos A."/>
        </authorList>
    </citation>
    <scope>NUCLEOTIDE SEQUENCE [LARGE SCALE GENOMIC DNA]</scope>
    <source>
        <strain evidence="7 8">DSM 27399</strain>
    </source>
</reference>
<organism evidence="7 8">
    <name type="scientific">Rahnella woolbedingensis</name>
    <dbReference type="NCBI Taxonomy" id="1510574"/>
    <lineage>
        <taxon>Bacteria</taxon>
        <taxon>Pseudomonadati</taxon>
        <taxon>Pseudomonadota</taxon>
        <taxon>Gammaproteobacteria</taxon>
        <taxon>Enterobacterales</taxon>
        <taxon>Yersiniaceae</taxon>
        <taxon>Rahnella</taxon>
    </lineage>
</organism>
<evidence type="ECO:0000256" key="3">
    <source>
        <dbReference type="ARBA" id="ARBA00048782"/>
    </source>
</evidence>
<evidence type="ECO:0000256" key="2">
    <source>
        <dbReference type="ARBA" id="ARBA00047806"/>
    </source>
</evidence>
<comment type="caution">
    <text evidence="7">The sequence shown here is derived from an EMBL/GenBank/DDBJ whole genome shotgun (WGS) entry which is preliminary data.</text>
</comment>
<dbReference type="SUPFAM" id="SSF55068">
    <property type="entry name" value="Peptide methionine sulfoxide reductase"/>
    <property type="match status" value="1"/>
</dbReference>
<dbReference type="Gene3D" id="3.30.1060.10">
    <property type="entry name" value="Peptide methionine sulphoxide reductase MsrA"/>
    <property type="match status" value="1"/>
</dbReference>
<evidence type="ECO:0000256" key="4">
    <source>
        <dbReference type="HAMAP-Rule" id="MF_01401"/>
    </source>
</evidence>
<accession>A0A419NAW7</accession>
<comment type="function">
    <text evidence="4">Has an important function as a repair enzyme for proteins that have been inactivated by oxidation. Catalyzes the reversible oxidation-reduction of methionine sulfoxide in proteins to methionine.</text>
</comment>
<keyword evidence="1 4" id="KW-0560">Oxidoreductase</keyword>
<evidence type="ECO:0000259" key="6">
    <source>
        <dbReference type="Pfam" id="PF01625"/>
    </source>
</evidence>
<feature type="domain" description="Peptide methionine sulphoxide reductase MsrA" evidence="6">
    <location>
        <begin position="61"/>
        <end position="211"/>
    </location>
</feature>
<dbReference type="HAMAP" id="MF_01401">
    <property type="entry name" value="MsrA"/>
    <property type="match status" value="1"/>
</dbReference>
<dbReference type="NCBIfam" id="TIGR00401">
    <property type="entry name" value="msrA"/>
    <property type="match status" value="1"/>
</dbReference>
<keyword evidence="5" id="KW-0732">Signal</keyword>
<feature type="chain" id="PRO_5019080437" description="Peptide methionine sulfoxide reductase MsrA" evidence="5">
    <location>
        <begin position="30"/>
        <end position="245"/>
    </location>
</feature>
<dbReference type="Pfam" id="PF01625">
    <property type="entry name" value="PMSR"/>
    <property type="match status" value="1"/>
</dbReference>
<proteinExistence type="inferred from homology"/>
<dbReference type="EC" id="1.8.4.11" evidence="4"/>
<evidence type="ECO:0000256" key="5">
    <source>
        <dbReference type="SAM" id="SignalP"/>
    </source>
</evidence>
<feature type="signal peptide" evidence="5">
    <location>
        <begin position="1"/>
        <end position="29"/>
    </location>
</feature>
<dbReference type="InterPro" id="IPR002569">
    <property type="entry name" value="Met_Sox_Rdtase_MsrA_dom"/>
</dbReference>
<dbReference type="PANTHER" id="PTHR43774">
    <property type="entry name" value="PEPTIDE METHIONINE SULFOXIDE REDUCTASE"/>
    <property type="match status" value="1"/>
</dbReference>
<dbReference type="AlphaFoldDB" id="A0A419NAW7"/>
<evidence type="ECO:0000313" key="8">
    <source>
        <dbReference type="Proteomes" id="UP000284908"/>
    </source>
</evidence>
<protein>
    <recommendedName>
        <fullName evidence="4">Peptide methionine sulfoxide reductase MsrA</fullName>
        <shortName evidence="4">Protein-methionine-S-oxide reductase</shortName>
        <ecNumber evidence="4">1.8.4.11</ecNumber>
    </recommendedName>
    <alternativeName>
        <fullName evidence="4">Peptide-methionine (S)-S-oxide reductase</fullName>
        <shortName evidence="4">Peptide Met(O) reductase</shortName>
    </alternativeName>
</protein>
<dbReference type="PANTHER" id="PTHR43774:SF1">
    <property type="entry name" value="PEPTIDE METHIONINE SULFOXIDE REDUCTASE MSRA 2"/>
    <property type="match status" value="1"/>
</dbReference>
<comment type="catalytic activity">
    <reaction evidence="3 4">
        <text>[thioredoxin]-disulfide + L-methionine + H2O = L-methionine (S)-S-oxide + [thioredoxin]-dithiol</text>
        <dbReference type="Rhea" id="RHEA:19993"/>
        <dbReference type="Rhea" id="RHEA-COMP:10698"/>
        <dbReference type="Rhea" id="RHEA-COMP:10700"/>
        <dbReference type="ChEBI" id="CHEBI:15377"/>
        <dbReference type="ChEBI" id="CHEBI:29950"/>
        <dbReference type="ChEBI" id="CHEBI:50058"/>
        <dbReference type="ChEBI" id="CHEBI:57844"/>
        <dbReference type="ChEBI" id="CHEBI:58772"/>
        <dbReference type="EC" id="1.8.4.11"/>
    </reaction>
</comment>
<name>A0A419NAW7_9GAMM</name>
<evidence type="ECO:0000256" key="1">
    <source>
        <dbReference type="ARBA" id="ARBA00023002"/>
    </source>
</evidence>
<dbReference type="Proteomes" id="UP000284908">
    <property type="component" value="Unassembled WGS sequence"/>
</dbReference>
<comment type="similarity">
    <text evidence="4">Belongs to the MsrA Met sulfoxide reductase family.</text>
</comment>
<dbReference type="GO" id="GO:0008113">
    <property type="term" value="F:peptide-methionine (S)-S-oxide reductase activity"/>
    <property type="evidence" value="ECO:0007669"/>
    <property type="project" value="UniProtKB-UniRule"/>
</dbReference>
<keyword evidence="8" id="KW-1185">Reference proteome</keyword>
<dbReference type="RefSeq" id="WP_120132357.1">
    <property type="nucleotide sequence ID" value="NZ_RAHH01000008.1"/>
</dbReference>
<sequence>MKNASNKVRSLRNYSLIAGLVLASAFAFQNNAWSWGGGAEPAVVIPAPVKDEPAGTSHSETALFAGGCFWGIQGVFQHVKGVTSAVSGYAGGEAQTASYEQVSNGDTGHAESVKVTFDPTQVSYGELLHIFFSVGHNPTELNRQGPDTGSQYRSAVFPLNQAQADVAKAYIAQLDASHSYGDPMVTKVESNAHFYPAEAYHQNFLNENPDYPYIVVNDLPKIKDLKQHFPADYREQPVLVKGVNP</sequence>
<dbReference type="EMBL" id="RAHH01000008">
    <property type="protein sequence ID" value="RJT45123.1"/>
    <property type="molecule type" value="Genomic_DNA"/>
</dbReference>
<dbReference type="OrthoDB" id="4174719at2"/>
<comment type="catalytic activity">
    <reaction evidence="2 4">
        <text>L-methionyl-[protein] + [thioredoxin]-disulfide + H2O = L-methionyl-(S)-S-oxide-[protein] + [thioredoxin]-dithiol</text>
        <dbReference type="Rhea" id="RHEA:14217"/>
        <dbReference type="Rhea" id="RHEA-COMP:10698"/>
        <dbReference type="Rhea" id="RHEA-COMP:10700"/>
        <dbReference type="Rhea" id="RHEA-COMP:12313"/>
        <dbReference type="Rhea" id="RHEA-COMP:12315"/>
        <dbReference type="ChEBI" id="CHEBI:15377"/>
        <dbReference type="ChEBI" id="CHEBI:16044"/>
        <dbReference type="ChEBI" id="CHEBI:29950"/>
        <dbReference type="ChEBI" id="CHEBI:44120"/>
        <dbReference type="ChEBI" id="CHEBI:50058"/>
        <dbReference type="EC" id="1.8.4.11"/>
    </reaction>
</comment>
<feature type="active site" evidence="4">
    <location>
        <position position="68"/>
    </location>
</feature>
<evidence type="ECO:0000313" key="7">
    <source>
        <dbReference type="EMBL" id="RJT45123.1"/>
    </source>
</evidence>
<dbReference type="GO" id="GO:0033744">
    <property type="term" value="F:L-methionine:thioredoxin-disulfide S-oxidoreductase activity"/>
    <property type="evidence" value="ECO:0007669"/>
    <property type="project" value="RHEA"/>
</dbReference>
<gene>
    <name evidence="4 7" type="primary">msrA</name>
    <name evidence="7" type="ORF">D6C13_08540</name>
</gene>